<keyword evidence="1" id="KW-0175">Coiled coil</keyword>
<comment type="caution">
    <text evidence="2">The sequence shown here is derived from an EMBL/GenBank/DDBJ whole genome shotgun (WGS) entry which is preliminary data.</text>
</comment>
<keyword evidence="3" id="KW-1185">Reference proteome</keyword>
<dbReference type="OrthoDB" id="3197614at2759"/>
<proteinExistence type="predicted"/>
<dbReference type="Gene3D" id="1.20.58.80">
    <property type="entry name" value="Phosphotransferase system, lactose/cellobiose-type IIA subunit"/>
    <property type="match status" value="1"/>
</dbReference>
<gene>
    <name evidence="2" type="ORF">BB561_000660</name>
</gene>
<feature type="coiled-coil region" evidence="1">
    <location>
        <begin position="264"/>
        <end position="312"/>
    </location>
</feature>
<evidence type="ECO:0000313" key="2">
    <source>
        <dbReference type="EMBL" id="PVU97247.1"/>
    </source>
</evidence>
<dbReference type="STRING" id="133385.A0A2T9YY49"/>
<organism evidence="2 3">
    <name type="scientific">Smittium simulii</name>
    <dbReference type="NCBI Taxonomy" id="133385"/>
    <lineage>
        <taxon>Eukaryota</taxon>
        <taxon>Fungi</taxon>
        <taxon>Fungi incertae sedis</taxon>
        <taxon>Zoopagomycota</taxon>
        <taxon>Kickxellomycotina</taxon>
        <taxon>Harpellomycetes</taxon>
        <taxon>Harpellales</taxon>
        <taxon>Legeriomycetaceae</taxon>
        <taxon>Smittium</taxon>
    </lineage>
</organism>
<evidence type="ECO:0000256" key="1">
    <source>
        <dbReference type="SAM" id="Coils"/>
    </source>
</evidence>
<sequence length="333" mass="38312">MDQAHFYSKKGEEYEDLEQWEKAYQAHKASAEHFLKLLENNQDPIIVNALSGLWVTQTQKTRDCKVKAEIAKNRIKKKASFNNALSIYEFQANHPENIDQNFENFWSYIDHWASNPIAFTTTNLNSDQKLNTNKSRALDSYYIINPNAAVEKSNLTIENKNTSGFSTKNTNFIANNDRDSEITGNVLKSKTLGDIMPPVNSNSAEQLDSPIKPQFKKLESALLENNILKSSIINFKNDFKQHAKLFFESKIKEITVEKAPIESKLDIETKLSEEHARIQALQQEMEDIVNKNANLQLQLKQQDEILQKYKNRWEKLVNSAKKKQAAKLEQSSK</sequence>
<dbReference type="Proteomes" id="UP000245383">
    <property type="component" value="Unassembled WGS sequence"/>
</dbReference>
<dbReference type="EMBL" id="MBFR01000015">
    <property type="protein sequence ID" value="PVU97247.1"/>
    <property type="molecule type" value="Genomic_DNA"/>
</dbReference>
<name>A0A2T9YY49_9FUNG</name>
<dbReference type="AlphaFoldDB" id="A0A2T9YY49"/>
<evidence type="ECO:0000313" key="3">
    <source>
        <dbReference type="Proteomes" id="UP000245383"/>
    </source>
</evidence>
<accession>A0A2T9YY49</accession>
<protein>
    <submittedName>
        <fullName evidence="2">Uncharacterized protein</fullName>
    </submittedName>
</protein>
<reference evidence="2 3" key="1">
    <citation type="journal article" date="2018" name="MBio">
        <title>Comparative Genomics Reveals the Core Gene Toolbox for the Fungus-Insect Symbiosis.</title>
        <authorList>
            <person name="Wang Y."/>
            <person name="Stata M."/>
            <person name="Wang W."/>
            <person name="Stajich J.E."/>
            <person name="White M.M."/>
            <person name="Moncalvo J.M."/>
        </authorList>
    </citation>
    <scope>NUCLEOTIDE SEQUENCE [LARGE SCALE GENOMIC DNA]</scope>
    <source>
        <strain evidence="2 3">SWE-8-4</strain>
    </source>
</reference>